<feature type="coiled-coil region" evidence="1">
    <location>
        <begin position="150"/>
        <end position="204"/>
    </location>
</feature>
<sequence length="454" mass="51339">MKKMSAEAQSYRKVKLTKLLETSLGAPEPGCVNFNLLRLMLSTIINHLKIEEVEAEVDGEILDTLDATPHPKENREEGFRTIQDRLRTLENQMDTLNALPNSRELLDKVFPSSTDKSHLEVQTNQDQRRVSELWQSVQMKRRVDATEEGLSRLSSLTDDLLDQIKRLSDENKRLSIALEEAKKGSDLNDKLMDLERKLLELEKRQLQDESLLKNVVHMDALRGLVFWHSLGAAITGIDYITAYANAADKLATKEKSAVEKKSDHGLVYKWPENKLACPDPDLSSTLRKLGIVASGFDNVLQRIDRLEELIGKKADREELTGLGVPPELLDRLAQLETAVKELAKEREKPVSSQSVINVKAILSGEDQENLLQIQNDNEMDAIPTQNKKLIKTMQDTLAVLQKQIAQMHQLITATQTEMKGVREQFADLQQFVEDIDVRKVDGAQMDAELMKVSE</sequence>
<keyword evidence="3" id="KW-1185">Reference proteome</keyword>
<dbReference type="PANTHER" id="PTHR47080:SF1">
    <property type="entry name" value="CHROMOSOME 16 OPEN READING FRAME 96"/>
    <property type="match status" value="1"/>
</dbReference>
<dbReference type="Proteomes" id="UP000230066">
    <property type="component" value="Unassembled WGS sequence"/>
</dbReference>
<dbReference type="PANTHER" id="PTHR47080">
    <property type="entry name" value="CHROMOSOME 16 OPEN READING FRAME 96"/>
    <property type="match status" value="1"/>
</dbReference>
<evidence type="ECO:0000256" key="1">
    <source>
        <dbReference type="SAM" id="Coils"/>
    </source>
</evidence>
<organism evidence="2 3">
    <name type="scientific">Fasciola hepatica</name>
    <name type="common">Liver fluke</name>
    <dbReference type="NCBI Taxonomy" id="6192"/>
    <lineage>
        <taxon>Eukaryota</taxon>
        <taxon>Metazoa</taxon>
        <taxon>Spiralia</taxon>
        <taxon>Lophotrochozoa</taxon>
        <taxon>Platyhelminthes</taxon>
        <taxon>Trematoda</taxon>
        <taxon>Digenea</taxon>
        <taxon>Plagiorchiida</taxon>
        <taxon>Echinostomata</taxon>
        <taxon>Echinostomatoidea</taxon>
        <taxon>Fasciolidae</taxon>
        <taxon>Fasciola</taxon>
    </lineage>
</organism>
<proteinExistence type="predicted"/>
<evidence type="ECO:0000313" key="3">
    <source>
        <dbReference type="Proteomes" id="UP000230066"/>
    </source>
</evidence>
<evidence type="ECO:0000313" key="2">
    <source>
        <dbReference type="EMBL" id="THD29143.1"/>
    </source>
</evidence>
<keyword evidence="1" id="KW-0175">Coiled coil</keyword>
<accession>A0A4E0RN80</accession>
<dbReference type="EMBL" id="JXXN02000001">
    <property type="protein sequence ID" value="THD29143.1"/>
    <property type="molecule type" value="Genomic_DNA"/>
</dbReference>
<gene>
    <name evidence="2" type="ORF">D915_000008</name>
</gene>
<reference evidence="2" key="1">
    <citation type="submission" date="2019-03" db="EMBL/GenBank/DDBJ databases">
        <title>Improved annotation for the trematode Fasciola hepatica.</title>
        <authorList>
            <person name="Choi Y.-J."/>
            <person name="Martin J."/>
            <person name="Mitreva M."/>
        </authorList>
    </citation>
    <scope>NUCLEOTIDE SEQUENCE [LARGE SCALE GENOMIC DNA]</scope>
</reference>
<name>A0A4E0RN80_FASHE</name>
<protein>
    <submittedName>
        <fullName evidence="2">Glutamine rich 2</fullName>
    </submittedName>
</protein>
<dbReference type="AlphaFoldDB" id="A0A4E0RN80"/>
<comment type="caution">
    <text evidence="2">The sequence shown here is derived from an EMBL/GenBank/DDBJ whole genome shotgun (WGS) entry which is preliminary data.</text>
</comment>